<feature type="transmembrane region" description="Helical" evidence="9">
    <location>
        <begin position="242"/>
        <end position="265"/>
    </location>
</feature>
<dbReference type="InterPro" id="IPR003439">
    <property type="entry name" value="ABC_transporter-like_ATP-bd"/>
</dbReference>
<dbReference type="PROSITE" id="PS50893">
    <property type="entry name" value="ABC_TRANSPORTER_2"/>
    <property type="match status" value="1"/>
</dbReference>
<dbReference type="EMBL" id="SFAZ01000221">
    <property type="protein sequence ID" value="TRU71302.1"/>
    <property type="molecule type" value="Genomic_DNA"/>
</dbReference>
<dbReference type="InterPro" id="IPR003593">
    <property type="entry name" value="AAA+_ATPase"/>
</dbReference>
<dbReference type="CDD" id="cd07346">
    <property type="entry name" value="ABC_6TM_exporters"/>
    <property type="match status" value="1"/>
</dbReference>
<evidence type="ECO:0000256" key="9">
    <source>
        <dbReference type="SAM" id="Phobius"/>
    </source>
</evidence>
<dbReference type="SMART" id="SM00382">
    <property type="entry name" value="AAA"/>
    <property type="match status" value="1"/>
</dbReference>
<dbReference type="PROSITE" id="PS50929">
    <property type="entry name" value="ABC_TM1F"/>
    <property type="match status" value="1"/>
</dbReference>
<keyword evidence="4 9" id="KW-0812">Transmembrane</keyword>
<dbReference type="InterPro" id="IPR011527">
    <property type="entry name" value="ABC1_TM_dom"/>
</dbReference>
<evidence type="ECO:0000256" key="1">
    <source>
        <dbReference type="ARBA" id="ARBA00004651"/>
    </source>
</evidence>
<keyword evidence="8 9" id="KW-0472">Membrane</keyword>
<keyword evidence="2" id="KW-0813">Transport</keyword>
<dbReference type="Pfam" id="PF00664">
    <property type="entry name" value="ABC_membrane"/>
    <property type="match status" value="1"/>
</dbReference>
<evidence type="ECO:0000256" key="4">
    <source>
        <dbReference type="ARBA" id="ARBA00022692"/>
    </source>
</evidence>
<feature type="transmembrane region" description="Helical" evidence="9">
    <location>
        <begin position="54"/>
        <end position="72"/>
    </location>
</feature>
<evidence type="ECO:0000256" key="5">
    <source>
        <dbReference type="ARBA" id="ARBA00022741"/>
    </source>
</evidence>
<comment type="caution">
    <text evidence="12">The sequence shown here is derived from an EMBL/GenBank/DDBJ whole genome shotgun (WGS) entry which is preliminary data.</text>
</comment>
<evidence type="ECO:0000259" key="10">
    <source>
        <dbReference type="PROSITE" id="PS50893"/>
    </source>
</evidence>
<dbReference type="InterPro" id="IPR017871">
    <property type="entry name" value="ABC_transporter-like_CS"/>
</dbReference>
<dbReference type="GO" id="GO:0016887">
    <property type="term" value="F:ATP hydrolysis activity"/>
    <property type="evidence" value="ECO:0007669"/>
    <property type="project" value="InterPro"/>
</dbReference>
<evidence type="ECO:0000256" key="8">
    <source>
        <dbReference type="ARBA" id="ARBA00023136"/>
    </source>
</evidence>
<keyword evidence="5" id="KW-0547">Nucleotide-binding</keyword>
<accession>A0A552HJC9</accession>
<dbReference type="AlphaFoldDB" id="A0A552HJC9"/>
<gene>
    <name evidence="12" type="ORF">EWV77_15365</name>
</gene>
<dbReference type="SUPFAM" id="SSF52540">
    <property type="entry name" value="P-loop containing nucleoside triphosphate hydrolases"/>
    <property type="match status" value="1"/>
</dbReference>
<keyword evidence="7 9" id="KW-1133">Transmembrane helix</keyword>
<evidence type="ECO:0000313" key="12">
    <source>
        <dbReference type="EMBL" id="TRU71302.1"/>
    </source>
</evidence>
<sequence>MKSRSSYWNLIPYLRPQTQTIILAFICTIGFTVFWPILAWLAGQMARYIGEGNVQALATLSGVGAVVFLLRGMSQYGQDSLMAKASLKIALELRKKVYAHLQTLGLNYFETAKTGDLSYRLTEDIDRIGEVINKFFHDFIPSALQLIVVFAYMFIVNWQLTIAVIIIAPLLGVLVGFFGEKLLQYARRAQAKISNLSALLTEVFSGIRVVQAFAAEDYQTELFAQEAEENRRAQYLSESTKALQYVVVGFLQAMGVIFLFFLAGWQISQKNLTGVDFVSYVAAVAMLIDPIAHITSNYNQFKQGQASMDRIFELLAILPTITEKPKAIALPPHSKEVEYCQVNFYYNEDRQVLKNINFTAHAGEMIALVGASGAGKTTLVNLLLRFYDPTSGKILIDGVDIRDVTLKSLRRQIGVVLQENILFSGTIAQNIAFGQGDFNLQEVEKAAKIANAHQFISELSQGYYTYVGERGVNLSGGQRQRIAIARAVLSNPRILILDEATSALDSESEALVQEALERIMTERTVFVIAHRLATVRKANRILVLEKGEIIEVGNHEQLLNLNGRYAQFHARQFQD</sequence>
<dbReference type="GO" id="GO:0015421">
    <property type="term" value="F:ABC-type oligopeptide transporter activity"/>
    <property type="evidence" value="ECO:0007669"/>
    <property type="project" value="TreeGrafter"/>
</dbReference>
<dbReference type="PROSITE" id="PS00211">
    <property type="entry name" value="ABC_TRANSPORTER_1"/>
    <property type="match status" value="1"/>
</dbReference>
<dbReference type="FunFam" id="3.40.50.300:FF:000221">
    <property type="entry name" value="Multidrug ABC transporter ATP-binding protein"/>
    <property type="match status" value="1"/>
</dbReference>
<dbReference type="GO" id="GO:0005886">
    <property type="term" value="C:plasma membrane"/>
    <property type="evidence" value="ECO:0007669"/>
    <property type="project" value="UniProtKB-SubCell"/>
</dbReference>
<dbReference type="InterPro" id="IPR027417">
    <property type="entry name" value="P-loop_NTPase"/>
</dbReference>
<dbReference type="SUPFAM" id="SSF90123">
    <property type="entry name" value="ABC transporter transmembrane region"/>
    <property type="match status" value="1"/>
</dbReference>
<dbReference type="PANTHER" id="PTHR43394:SF1">
    <property type="entry name" value="ATP-BINDING CASSETTE SUB-FAMILY B MEMBER 10, MITOCHONDRIAL"/>
    <property type="match status" value="1"/>
</dbReference>
<keyword evidence="6 12" id="KW-0067">ATP-binding</keyword>
<keyword evidence="3" id="KW-1003">Cell membrane</keyword>
<evidence type="ECO:0000256" key="7">
    <source>
        <dbReference type="ARBA" id="ARBA00022989"/>
    </source>
</evidence>
<evidence type="ECO:0000256" key="2">
    <source>
        <dbReference type="ARBA" id="ARBA00022448"/>
    </source>
</evidence>
<protein>
    <submittedName>
        <fullName evidence="12">ABC transporter ATP-binding protein</fullName>
    </submittedName>
</protein>
<dbReference type="Gene3D" id="3.40.50.300">
    <property type="entry name" value="P-loop containing nucleotide triphosphate hydrolases"/>
    <property type="match status" value="1"/>
</dbReference>
<name>A0A552HJC9_MICVR</name>
<proteinExistence type="predicted"/>
<dbReference type="GO" id="GO:0005524">
    <property type="term" value="F:ATP binding"/>
    <property type="evidence" value="ECO:0007669"/>
    <property type="project" value="UniProtKB-KW"/>
</dbReference>
<dbReference type="Proteomes" id="UP000320674">
    <property type="component" value="Unassembled WGS sequence"/>
</dbReference>
<evidence type="ECO:0000256" key="6">
    <source>
        <dbReference type="ARBA" id="ARBA00022840"/>
    </source>
</evidence>
<feature type="domain" description="ABC transporter" evidence="10">
    <location>
        <begin position="337"/>
        <end position="571"/>
    </location>
</feature>
<feature type="transmembrane region" description="Helical" evidence="9">
    <location>
        <begin position="161"/>
        <end position="179"/>
    </location>
</feature>
<dbReference type="PANTHER" id="PTHR43394">
    <property type="entry name" value="ATP-DEPENDENT PERMEASE MDL1, MITOCHONDRIAL"/>
    <property type="match status" value="1"/>
</dbReference>
<evidence type="ECO:0000313" key="13">
    <source>
        <dbReference type="Proteomes" id="UP000320674"/>
    </source>
</evidence>
<evidence type="ECO:0000259" key="11">
    <source>
        <dbReference type="PROSITE" id="PS50929"/>
    </source>
</evidence>
<organism evidence="12 13">
    <name type="scientific">Microcystis viridis Mv_BB_P_19951000_S68D</name>
    <dbReference type="NCBI Taxonomy" id="2486270"/>
    <lineage>
        <taxon>Bacteria</taxon>
        <taxon>Bacillati</taxon>
        <taxon>Cyanobacteriota</taxon>
        <taxon>Cyanophyceae</taxon>
        <taxon>Oscillatoriophycideae</taxon>
        <taxon>Chroococcales</taxon>
        <taxon>Microcystaceae</taxon>
        <taxon>Microcystis</taxon>
    </lineage>
</organism>
<feature type="transmembrane region" description="Helical" evidence="9">
    <location>
        <begin position="21"/>
        <end position="42"/>
    </location>
</feature>
<evidence type="ECO:0000256" key="3">
    <source>
        <dbReference type="ARBA" id="ARBA00022475"/>
    </source>
</evidence>
<feature type="domain" description="ABC transmembrane type-1" evidence="11">
    <location>
        <begin position="22"/>
        <end position="303"/>
    </location>
</feature>
<comment type="subcellular location">
    <subcellularLocation>
        <location evidence="1">Cell membrane</location>
        <topology evidence="1">Multi-pass membrane protein</topology>
    </subcellularLocation>
</comment>
<feature type="transmembrane region" description="Helical" evidence="9">
    <location>
        <begin position="135"/>
        <end position="155"/>
    </location>
</feature>
<dbReference type="Gene3D" id="1.20.1560.10">
    <property type="entry name" value="ABC transporter type 1, transmembrane domain"/>
    <property type="match status" value="1"/>
</dbReference>
<reference evidence="12 13" key="1">
    <citation type="submission" date="2019-01" db="EMBL/GenBank/DDBJ databases">
        <title>Coherence of Microcystis species and biogeography revealed through population genomics.</title>
        <authorList>
            <person name="Perez-Carrascal O.M."/>
            <person name="Terrat Y."/>
            <person name="Giani A."/>
            <person name="Fortin N."/>
            <person name="Tromas N."/>
            <person name="Shapiro B.J."/>
        </authorList>
    </citation>
    <scope>NUCLEOTIDE SEQUENCE [LARGE SCALE GENOMIC DNA]</scope>
    <source>
        <strain evidence="12">Mv_BB_P_19951000_S68D</strain>
    </source>
</reference>
<dbReference type="InterPro" id="IPR039421">
    <property type="entry name" value="Type_1_exporter"/>
</dbReference>
<dbReference type="InterPro" id="IPR036640">
    <property type="entry name" value="ABC1_TM_sf"/>
</dbReference>
<dbReference type="Pfam" id="PF00005">
    <property type="entry name" value="ABC_tran"/>
    <property type="match status" value="1"/>
</dbReference>